<dbReference type="InterPro" id="IPR019734">
    <property type="entry name" value="TPR_rpt"/>
</dbReference>
<dbReference type="InterPro" id="IPR004010">
    <property type="entry name" value="Double_Cache_2"/>
</dbReference>
<keyword evidence="4" id="KW-0812">Transmembrane</keyword>
<dbReference type="SMART" id="SM00304">
    <property type="entry name" value="HAMP"/>
    <property type="match status" value="1"/>
</dbReference>
<dbReference type="InterPro" id="IPR052016">
    <property type="entry name" value="Bact_Sigma-Reg"/>
</dbReference>
<dbReference type="PANTHER" id="PTHR43156">
    <property type="entry name" value="STAGE II SPORULATION PROTEIN E-RELATED"/>
    <property type="match status" value="1"/>
</dbReference>
<dbReference type="Pfam" id="PF07228">
    <property type="entry name" value="SpoIIE"/>
    <property type="match status" value="1"/>
</dbReference>
<dbReference type="SMART" id="SM00331">
    <property type="entry name" value="PP2C_SIG"/>
    <property type="match status" value="1"/>
</dbReference>
<keyword evidence="3" id="KW-0175">Coiled coil</keyword>
<dbReference type="KEGG" id="taqu:KDW03_05150"/>
<organism evidence="6 7">
    <name type="scientific">Thermospira aquatica</name>
    <dbReference type="NCBI Taxonomy" id="2828656"/>
    <lineage>
        <taxon>Bacteria</taxon>
        <taxon>Pseudomonadati</taxon>
        <taxon>Spirochaetota</taxon>
        <taxon>Spirochaetia</taxon>
        <taxon>Brevinematales</taxon>
        <taxon>Thermospiraceae</taxon>
        <taxon>Thermospira</taxon>
    </lineage>
</organism>
<dbReference type="SUPFAM" id="SSF81606">
    <property type="entry name" value="PP2C-like"/>
    <property type="match status" value="1"/>
</dbReference>
<reference evidence="6" key="2">
    <citation type="submission" date="2022-06" db="EMBL/GenBank/DDBJ databases">
        <title>Thermospira aquatica gen. nov., sp. nov.</title>
        <authorList>
            <person name="Ben Ali Gam Z."/>
            <person name="Labat M."/>
        </authorList>
    </citation>
    <scope>NUCLEOTIDE SEQUENCE</scope>
    <source>
        <strain evidence="6">F1F22</strain>
    </source>
</reference>
<keyword evidence="2" id="KW-0802">TPR repeat</keyword>
<feature type="transmembrane region" description="Helical" evidence="4">
    <location>
        <begin position="319"/>
        <end position="343"/>
    </location>
</feature>
<dbReference type="CDD" id="cd06225">
    <property type="entry name" value="HAMP"/>
    <property type="match status" value="1"/>
</dbReference>
<feature type="repeat" description="TPR" evidence="2">
    <location>
        <begin position="725"/>
        <end position="758"/>
    </location>
</feature>
<dbReference type="PANTHER" id="PTHR43156:SF2">
    <property type="entry name" value="STAGE II SPORULATION PROTEIN E"/>
    <property type="match status" value="1"/>
</dbReference>
<dbReference type="Gene3D" id="3.60.40.10">
    <property type="entry name" value="PPM-type phosphatase domain"/>
    <property type="match status" value="1"/>
</dbReference>
<dbReference type="EMBL" id="CP073355">
    <property type="protein sequence ID" value="URA11183.1"/>
    <property type="molecule type" value="Genomic_DNA"/>
</dbReference>
<dbReference type="GO" id="GO:0016791">
    <property type="term" value="F:phosphatase activity"/>
    <property type="evidence" value="ECO:0007669"/>
    <property type="project" value="TreeGrafter"/>
</dbReference>
<dbReference type="Proteomes" id="UP001056539">
    <property type="component" value="Chromosome"/>
</dbReference>
<dbReference type="GO" id="GO:0016020">
    <property type="term" value="C:membrane"/>
    <property type="evidence" value="ECO:0007669"/>
    <property type="project" value="InterPro"/>
</dbReference>
<dbReference type="InterPro" id="IPR036457">
    <property type="entry name" value="PPM-type-like_dom_sf"/>
</dbReference>
<dbReference type="SUPFAM" id="SSF158472">
    <property type="entry name" value="HAMP domain-like"/>
    <property type="match status" value="1"/>
</dbReference>
<evidence type="ECO:0000313" key="7">
    <source>
        <dbReference type="Proteomes" id="UP001056539"/>
    </source>
</evidence>
<dbReference type="GO" id="GO:0007165">
    <property type="term" value="P:signal transduction"/>
    <property type="evidence" value="ECO:0007669"/>
    <property type="project" value="InterPro"/>
</dbReference>
<gene>
    <name evidence="6" type="ORF">KDW03_05150</name>
</gene>
<name>A0AAX3BGF7_9SPIR</name>
<dbReference type="RefSeq" id="WP_271436318.1">
    <property type="nucleotide sequence ID" value="NZ_CP073355.1"/>
</dbReference>
<keyword evidence="1" id="KW-0378">Hydrolase</keyword>
<dbReference type="Pfam" id="PF08269">
    <property type="entry name" value="dCache_2"/>
    <property type="match status" value="1"/>
</dbReference>
<dbReference type="Gene3D" id="6.10.340.10">
    <property type="match status" value="1"/>
</dbReference>
<evidence type="ECO:0000256" key="2">
    <source>
        <dbReference type="PROSITE-ProRule" id="PRU00339"/>
    </source>
</evidence>
<dbReference type="Gene3D" id="3.30.450.20">
    <property type="entry name" value="PAS domain"/>
    <property type="match status" value="2"/>
</dbReference>
<evidence type="ECO:0000256" key="3">
    <source>
        <dbReference type="SAM" id="Coils"/>
    </source>
</evidence>
<keyword evidence="4" id="KW-0472">Membrane</keyword>
<dbReference type="CDD" id="cd12912">
    <property type="entry name" value="PDC2_MCP_like"/>
    <property type="match status" value="1"/>
</dbReference>
<dbReference type="InterPro" id="IPR011990">
    <property type="entry name" value="TPR-like_helical_dom_sf"/>
</dbReference>
<keyword evidence="4" id="KW-1133">Transmembrane helix</keyword>
<dbReference type="SUPFAM" id="SSF48452">
    <property type="entry name" value="TPR-like"/>
    <property type="match status" value="1"/>
</dbReference>
<reference evidence="6" key="1">
    <citation type="submission" date="2021-04" db="EMBL/GenBank/DDBJ databases">
        <authorList>
            <person name="Postec A."/>
        </authorList>
    </citation>
    <scope>NUCLEOTIDE SEQUENCE</scope>
    <source>
        <strain evidence="6">F1F22</strain>
    </source>
</reference>
<evidence type="ECO:0000256" key="4">
    <source>
        <dbReference type="SAM" id="Phobius"/>
    </source>
</evidence>
<evidence type="ECO:0000256" key="1">
    <source>
        <dbReference type="ARBA" id="ARBA00022801"/>
    </source>
</evidence>
<dbReference type="CDD" id="cd18774">
    <property type="entry name" value="PDC2_HK_sensor"/>
    <property type="match status" value="1"/>
</dbReference>
<proteinExistence type="predicted"/>
<protein>
    <submittedName>
        <fullName evidence="6">SpoIIE family protein phosphatase</fullName>
    </submittedName>
</protein>
<dbReference type="SMART" id="SM00028">
    <property type="entry name" value="TPR"/>
    <property type="match status" value="1"/>
</dbReference>
<dbReference type="Pfam" id="PF00672">
    <property type="entry name" value="HAMP"/>
    <property type="match status" value="1"/>
</dbReference>
<dbReference type="AlphaFoldDB" id="A0AAX3BGF7"/>
<keyword evidence="7" id="KW-1185">Reference proteome</keyword>
<dbReference type="PROSITE" id="PS50293">
    <property type="entry name" value="TPR_REGION"/>
    <property type="match status" value="1"/>
</dbReference>
<dbReference type="PROSITE" id="PS50005">
    <property type="entry name" value="TPR"/>
    <property type="match status" value="1"/>
</dbReference>
<dbReference type="InterPro" id="IPR003660">
    <property type="entry name" value="HAMP_dom"/>
</dbReference>
<dbReference type="InterPro" id="IPR001932">
    <property type="entry name" value="PPM-type_phosphatase-like_dom"/>
</dbReference>
<sequence length="776" mass="87944">MSPFIQRMSIRKKLLFVLVLFILSFMSALSVVLYMNASNQLRNSVEEQLQNNVLGATIVAQTALNTAIKNYVKYPLEETYRFLEDVTKKKTLKEAQIKESVLKLLKDVELGRRGFAYILTLKGDVVFHPDRSLIGQNVVKVGARDVNGLLYHMNILADALTLPPGQVEFIEYTVEENGQLVEKIDHYIYYKPLNWVIVLSTYKADFRNLINPMDFRNDIVKLKIGKTGAVEIFTSLFTQVIHSTKMLESRIRDTEIHRLIQQKTNGMMVATDEQLFVEGNDTENVKKVKTIYAFRYLPELDWFVVASVSYGEAFAPATMLGMISFFFTLIFVGLTIFVLSLVVNRMIVNHILVMKQGVMAFGARDFSHRIEVKTGDELENLATSFNEMADTIQTFAENLELMVQQRTLELQMANEELSQKNHQMMLELEMAQRVQEHLIPSVEMLPQREEMDFGVSYMAMENVGGDLYDCMLLRENLYALLIADVSGHGVPAALISSMAKALFQSRAHEDKTPGQFLKELNTELLRLIGDLDHYITAYYGILNIETGDFLFANGGHHPVLLLSSEKNEVRKLDAKGFLIGMMEEVVFETDQTKLQPGDKLVFFTDGIVEAHNAQKEQYGYERFQKCLVEHQKLPPKDLVGKVWEDVQAFCEGVAQSDDMTLFIVEFKGYAKPVQWAAATCTETAPSLSGRQENLYEEALKLLGEGKIDAALKTIQALSLKRVSDARIYNQFGVAFFKAGRLQEAVKMFEKALTLDAGNETIKKNLELVKKKLGDGK</sequence>
<dbReference type="PROSITE" id="PS50885">
    <property type="entry name" value="HAMP"/>
    <property type="match status" value="1"/>
</dbReference>
<evidence type="ECO:0000259" key="5">
    <source>
        <dbReference type="PROSITE" id="PS50885"/>
    </source>
</evidence>
<dbReference type="Gene3D" id="1.25.40.10">
    <property type="entry name" value="Tetratricopeptide repeat domain"/>
    <property type="match status" value="1"/>
</dbReference>
<feature type="domain" description="HAMP" evidence="5">
    <location>
        <begin position="345"/>
        <end position="397"/>
    </location>
</feature>
<feature type="coiled-coil region" evidence="3">
    <location>
        <begin position="396"/>
        <end position="434"/>
    </location>
</feature>
<accession>A0AAX3BGF7</accession>
<evidence type="ECO:0000313" key="6">
    <source>
        <dbReference type="EMBL" id="URA11183.1"/>
    </source>
</evidence>